<comment type="catalytic activity">
    <reaction evidence="9 11">
        <text>dTMP + ATP = dTDP + ADP</text>
        <dbReference type="Rhea" id="RHEA:13517"/>
        <dbReference type="ChEBI" id="CHEBI:30616"/>
        <dbReference type="ChEBI" id="CHEBI:58369"/>
        <dbReference type="ChEBI" id="CHEBI:63528"/>
        <dbReference type="ChEBI" id="CHEBI:456216"/>
        <dbReference type="EC" id="2.7.4.9"/>
    </reaction>
</comment>
<dbReference type="GO" id="GO:0006235">
    <property type="term" value="P:dTTP biosynthetic process"/>
    <property type="evidence" value="ECO:0007669"/>
    <property type="project" value="UniProtKB-UniRule"/>
</dbReference>
<keyword evidence="14" id="KW-1185">Reference proteome</keyword>
<keyword evidence="7 11" id="KW-0418">Kinase</keyword>
<evidence type="ECO:0000256" key="10">
    <source>
        <dbReference type="ARBA" id="ARBA00057735"/>
    </source>
</evidence>
<sequence length="210" mass="23494">MTKMQFLSFEGPEGAGKSTVIQAVVPFLAELSGREILVTREPGGSQIAEGIRTLLQEKTDPAMDPWTEALLLAASRREHLVQTVEPALRENKLVLSDRYLDSSLAYQGGARKLGVDRVAALNDFAIQGRLPDLTIYLDLPVEIGLKRIFANRQDKIDRLDEEDLSFHQAVRQTYLQLVEDNTDRIKLVDANQDLAAVIAQVKEVLKANWR</sequence>
<dbReference type="HAMAP" id="MF_00165">
    <property type="entry name" value="Thymidylate_kinase"/>
    <property type="match status" value="1"/>
</dbReference>
<evidence type="ECO:0000259" key="12">
    <source>
        <dbReference type="Pfam" id="PF02223"/>
    </source>
</evidence>
<dbReference type="Gene3D" id="3.40.50.300">
    <property type="entry name" value="P-loop containing nucleotide triphosphate hydrolases"/>
    <property type="match status" value="1"/>
</dbReference>
<proteinExistence type="inferred from homology"/>
<dbReference type="InterPro" id="IPR018094">
    <property type="entry name" value="Thymidylate_kinase"/>
</dbReference>
<dbReference type="CDD" id="cd01672">
    <property type="entry name" value="TMPK"/>
    <property type="match status" value="1"/>
</dbReference>
<evidence type="ECO:0000256" key="7">
    <source>
        <dbReference type="ARBA" id="ARBA00022777"/>
    </source>
</evidence>
<dbReference type="SUPFAM" id="SSF52540">
    <property type="entry name" value="P-loop containing nucleoside triphosphate hydrolases"/>
    <property type="match status" value="1"/>
</dbReference>
<dbReference type="Proteomes" id="UP000061227">
    <property type="component" value="Unassembled WGS sequence"/>
</dbReference>
<evidence type="ECO:0000256" key="4">
    <source>
        <dbReference type="ARBA" id="ARBA00022679"/>
    </source>
</evidence>
<accession>A0A3F3GXH5</accession>
<reference evidence="13 14" key="1">
    <citation type="journal article" date="2015" name="BMC Genomics">
        <title>Comparative genomics of Fructobacillus spp. and Leuconostoc spp. reveals niche-specific evolution of Fructobacillus spp.</title>
        <authorList>
            <person name="Endo A."/>
            <person name="Tanizawa Y."/>
            <person name="Tanaka N."/>
            <person name="Maeno S."/>
            <person name="Kumar H."/>
            <person name="Shiwa Y."/>
            <person name="Okada S."/>
            <person name="Yoshikawa H."/>
            <person name="Dicks L."/>
            <person name="Nakagawa J."/>
            <person name="Arita M."/>
        </authorList>
    </citation>
    <scope>NUCLEOTIDE SEQUENCE [LARGE SCALE GENOMIC DNA]</scope>
    <source>
        <strain evidence="13 14">DSM 15468</strain>
    </source>
</reference>
<keyword evidence="4 11" id="KW-0808">Transferase</keyword>
<evidence type="ECO:0000256" key="2">
    <source>
        <dbReference type="ARBA" id="ARBA00012980"/>
    </source>
</evidence>
<dbReference type="EMBL" id="DF968068">
    <property type="protein sequence ID" value="GAP03356.1"/>
    <property type="molecule type" value="Genomic_DNA"/>
</dbReference>
<dbReference type="PANTHER" id="PTHR10344">
    <property type="entry name" value="THYMIDYLATE KINASE"/>
    <property type="match status" value="1"/>
</dbReference>
<name>A0A3F3GXH5_9LACO</name>
<evidence type="ECO:0000256" key="3">
    <source>
        <dbReference type="ARBA" id="ARBA00017144"/>
    </source>
</evidence>
<evidence type="ECO:0000256" key="11">
    <source>
        <dbReference type="HAMAP-Rule" id="MF_00165"/>
    </source>
</evidence>
<dbReference type="Pfam" id="PF02223">
    <property type="entry name" value="Thymidylate_kin"/>
    <property type="match status" value="1"/>
</dbReference>
<dbReference type="PANTHER" id="PTHR10344:SF4">
    <property type="entry name" value="UMP-CMP KINASE 2, MITOCHONDRIAL"/>
    <property type="match status" value="1"/>
</dbReference>
<keyword evidence="5 11" id="KW-0545">Nucleotide biosynthesis</keyword>
<dbReference type="GO" id="GO:0005829">
    <property type="term" value="C:cytosol"/>
    <property type="evidence" value="ECO:0007669"/>
    <property type="project" value="TreeGrafter"/>
</dbReference>
<dbReference type="GO" id="GO:0006227">
    <property type="term" value="P:dUDP biosynthetic process"/>
    <property type="evidence" value="ECO:0007669"/>
    <property type="project" value="TreeGrafter"/>
</dbReference>
<dbReference type="FunFam" id="3.40.50.300:FF:000225">
    <property type="entry name" value="Thymidylate kinase"/>
    <property type="match status" value="1"/>
</dbReference>
<evidence type="ECO:0000256" key="5">
    <source>
        <dbReference type="ARBA" id="ARBA00022727"/>
    </source>
</evidence>
<dbReference type="PROSITE" id="PS01331">
    <property type="entry name" value="THYMIDYLATE_KINASE"/>
    <property type="match status" value="1"/>
</dbReference>
<dbReference type="GO" id="GO:0006233">
    <property type="term" value="P:dTDP biosynthetic process"/>
    <property type="evidence" value="ECO:0007669"/>
    <property type="project" value="InterPro"/>
</dbReference>
<dbReference type="GO" id="GO:0005524">
    <property type="term" value="F:ATP binding"/>
    <property type="evidence" value="ECO:0007669"/>
    <property type="project" value="UniProtKB-UniRule"/>
</dbReference>
<protein>
    <recommendedName>
        <fullName evidence="3 11">Thymidylate kinase</fullName>
        <ecNumber evidence="2 11">2.7.4.9</ecNumber>
    </recommendedName>
    <alternativeName>
        <fullName evidence="11">dTMP kinase</fullName>
    </alternativeName>
</protein>
<dbReference type="NCBIfam" id="TIGR00041">
    <property type="entry name" value="DTMP_kinase"/>
    <property type="match status" value="1"/>
</dbReference>
<dbReference type="InterPro" id="IPR027417">
    <property type="entry name" value="P-loop_NTPase"/>
</dbReference>
<organism evidence="13 14">
    <name type="scientific">Fructobacillus pseudoficulneus</name>
    <dbReference type="NCBI Taxonomy" id="220714"/>
    <lineage>
        <taxon>Bacteria</taxon>
        <taxon>Bacillati</taxon>
        <taxon>Bacillota</taxon>
        <taxon>Bacilli</taxon>
        <taxon>Lactobacillales</taxon>
        <taxon>Lactobacillaceae</taxon>
        <taxon>Fructobacillus</taxon>
    </lineage>
</organism>
<evidence type="ECO:0000256" key="8">
    <source>
        <dbReference type="ARBA" id="ARBA00022840"/>
    </source>
</evidence>
<comment type="function">
    <text evidence="10 11">Phosphorylation of dTMP to form dTDP in both de novo and salvage pathways of dTTP synthesis.</text>
</comment>
<dbReference type="InterPro" id="IPR039430">
    <property type="entry name" value="Thymidylate_kin-like_dom"/>
</dbReference>
<dbReference type="RefSeq" id="WP_059379032.1">
    <property type="nucleotide sequence ID" value="NZ_DF968068.1"/>
</dbReference>
<evidence type="ECO:0000313" key="13">
    <source>
        <dbReference type="EMBL" id="GAP03356.1"/>
    </source>
</evidence>
<evidence type="ECO:0000256" key="1">
    <source>
        <dbReference type="ARBA" id="ARBA00009776"/>
    </source>
</evidence>
<dbReference type="STRING" id="220714.SAMN05660469_1077"/>
<dbReference type="InterPro" id="IPR018095">
    <property type="entry name" value="Thymidylate_kin_CS"/>
</dbReference>
<evidence type="ECO:0000313" key="14">
    <source>
        <dbReference type="Proteomes" id="UP000061227"/>
    </source>
</evidence>
<gene>
    <name evidence="11 13" type="primary">tmk</name>
    <name evidence="13" type="ORF">FPFC_060770</name>
</gene>
<dbReference type="GO" id="GO:0004798">
    <property type="term" value="F:dTMP kinase activity"/>
    <property type="evidence" value="ECO:0007669"/>
    <property type="project" value="UniProtKB-UniRule"/>
</dbReference>
<feature type="binding site" evidence="11">
    <location>
        <begin position="11"/>
        <end position="18"/>
    </location>
    <ligand>
        <name>ATP</name>
        <dbReference type="ChEBI" id="CHEBI:30616"/>
    </ligand>
</feature>
<keyword evidence="6 11" id="KW-0547">Nucleotide-binding</keyword>
<dbReference type="OrthoDB" id="9774907at2"/>
<dbReference type="EC" id="2.7.4.9" evidence="2 11"/>
<dbReference type="AlphaFoldDB" id="A0A3F3GXH5"/>
<comment type="similarity">
    <text evidence="1 11">Belongs to the thymidylate kinase family.</text>
</comment>
<evidence type="ECO:0000256" key="6">
    <source>
        <dbReference type="ARBA" id="ARBA00022741"/>
    </source>
</evidence>
<feature type="domain" description="Thymidylate kinase-like" evidence="12">
    <location>
        <begin position="9"/>
        <end position="198"/>
    </location>
</feature>
<evidence type="ECO:0000256" key="9">
    <source>
        <dbReference type="ARBA" id="ARBA00048743"/>
    </source>
</evidence>
<keyword evidence="8 11" id="KW-0067">ATP-binding</keyword>